<dbReference type="EMBL" id="BDMD01000048">
    <property type="protein sequence ID" value="GBF09202.1"/>
    <property type="molecule type" value="Genomic_DNA"/>
</dbReference>
<name>A0A401HA15_AERPX</name>
<sequence>MGFSAKNSNSYPLGKGLLLQGIRVKIYVHKTCASSYSLFRGLREKGLLERVEIVEAKGPLDEGGRLIWSVPWVLLDGEVLAGDPVDPVVIESAVKGSKIDVGDPVEAFMETILHSSLASSIAVLSRSLEPVLDVSLASAAVRSPLSGLNPRDVLESVEARASELYNEWSGKLARALAIGFVRELWWARGGTLDPGGLESIVSSGGFRLWLLAKGSLGRVGLPADPRLVAGYREVGEAEDFLLKTGPALIRRVEREQTGILGDREWMSL</sequence>
<reference evidence="1 2" key="1">
    <citation type="submission" date="2017-02" db="EMBL/GenBank/DDBJ databases">
        <title>isolation and characterization of a novel temperate virus Aeropyrum globular virus 1 infecting hyperthermophilic archaeon Aeropyrum.</title>
        <authorList>
            <person name="Yumiya M."/>
            <person name="Yoshida T."/>
            <person name="Sako Y."/>
        </authorList>
    </citation>
    <scope>NUCLEOTIDE SEQUENCE [LARGE SCALE GENOMIC DNA]</scope>
    <source>
        <strain evidence="1 2">YK1-12-2013</strain>
    </source>
</reference>
<dbReference type="AlphaFoldDB" id="A0A401HA15"/>
<protein>
    <submittedName>
        <fullName evidence="1">Uncharacterized protein</fullName>
    </submittedName>
</protein>
<evidence type="ECO:0000313" key="1">
    <source>
        <dbReference type="EMBL" id="GBF09202.1"/>
    </source>
</evidence>
<dbReference type="Proteomes" id="UP000291213">
    <property type="component" value="Unassembled WGS sequence"/>
</dbReference>
<organism evidence="1 2">
    <name type="scientific">Aeropyrum pernix</name>
    <dbReference type="NCBI Taxonomy" id="56636"/>
    <lineage>
        <taxon>Archaea</taxon>
        <taxon>Thermoproteota</taxon>
        <taxon>Thermoprotei</taxon>
        <taxon>Desulfurococcales</taxon>
        <taxon>Desulfurococcaceae</taxon>
        <taxon>Aeropyrum</taxon>
    </lineage>
</organism>
<proteinExistence type="predicted"/>
<accession>A0A401HA15</accession>
<gene>
    <name evidence="1" type="ORF">apy_09270</name>
</gene>
<evidence type="ECO:0000313" key="2">
    <source>
        <dbReference type="Proteomes" id="UP000291213"/>
    </source>
</evidence>
<comment type="caution">
    <text evidence="1">The sequence shown here is derived from an EMBL/GenBank/DDBJ whole genome shotgun (WGS) entry which is preliminary data.</text>
</comment>